<evidence type="ECO:0000256" key="2">
    <source>
        <dbReference type="ARBA" id="ARBA00008685"/>
    </source>
</evidence>
<dbReference type="SUPFAM" id="SSF53850">
    <property type="entry name" value="Periplasmic binding protein-like II"/>
    <property type="match status" value="1"/>
</dbReference>
<dbReference type="InterPro" id="IPR052192">
    <property type="entry name" value="Insect_Ionotropic_Sensory_Rcpt"/>
</dbReference>
<dbReference type="InterPro" id="IPR001320">
    <property type="entry name" value="Iontro_rcpt_C"/>
</dbReference>
<accession>A0A4Y2VA87</accession>
<organism evidence="11 12">
    <name type="scientific">Araneus ventricosus</name>
    <name type="common">Orbweaver spider</name>
    <name type="synonym">Epeira ventricosa</name>
    <dbReference type="NCBI Taxonomy" id="182803"/>
    <lineage>
        <taxon>Eukaryota</taxon>
        <taxon>Metazoa</taxon>
        <taxon>Ecdysozoa</taxon>
        <taxon>Arthropoda</taxon>
        <taxon>Chelicerata</taxon>
        <taxon>Arachnida</taxon>
        <taxon>Araneae</taxon>
        <taxon>Araneomorphae</taxon>
        <taxon>Entelegynae</taxon>
        <taxon>Araneoidea</taxon>
        <taxon>Araneidae</taxon>
        <taxon>Araneus</taxon>
    </lineage>
</organism>
<dbReference type="GO" id="GO:0050906">
    <property type="term" value="P:detection of stimulus involved in sensory perception"/>
    <property type="evidence" value="ECO:0007669"/>
    <property type="project" value="UniProtKB-ARBA"/>
</dbReference>
<evidence type="ECO:0000256" key="7">
    <source>
        <dbReference type="ARBA" id="ARBA00023170"/>
    </source>
</evidence>
<feature type="transmembrane region" description="Helical" evidence="9">
    <location>
        <begin position="12"/>
        <end position="37"/>
    </location>
</feature>
<proteinExistence type="inferred from homology"/>
<dbReference type="PANTHER" id="PTHR42643">
    <property type="entry name" value="IONOTROPIC RECEPTOR 20A-RELATED"/>
    <property type="match status" value="1"/>
</dbReference>
<name>A0A4Y2VA87_ARAVE</name>
<keyword evidence="8" id="KW-0325">Glycoprotein</keyword>
<keyword evidence="12" id="KW-1185">Reference proteome</keyword>
<comment type="caution">
    <text evidence="11">The sequence shown here is derived from an EMBL/GenBank/DDBJ whole genome shotgun (WGS) entry which is preliminary data.</text>
</comment>
<dbReference type="GO" id="GO:0005886">
    <property type="term" value="C:plasma membrane"/>
    <property type="evidence" value="ECO:0007669"/>
    <property type="project" value="UniProtKB-SubCell"/>
</dbReference>
<dbReference type="GO" id="GO:0015276">
    <property type="term" value="F:ligand-gated monoatomic ion channel activity"/>
    <property type="evidence" value="ECO:0007669"/>
    <property type="project" value="InterPro"/>
</dbReference>
<dbReference type="Pfam" id="PF00060">
    <property type="entry name" value="Lig_chan"/>
    <property type="match status" value="1"/>
</dbReference>
<keyword evidence="6 9" id="KW-0472">Membrane</keyword>
<dbReference type="PANTHER" id="PTHR42643:SF24">
    <property type="entry name" value="IONOTROPIC RECEPTOR 60A"/>
    <property type="match status" value="1"/>
</dbReference>
<keyword evidence="3" id="KW-1003">Cell membrane</keyword>
<dbReference type="Proteomes" id="UP000499080">
    <property type="component" value="Unassembled WGS sequence"/>
</dbReference>
<sequence>STHLPRTSACRIILATWWLLVIVVTTTYSANFVAFLVSNQNKYIVKSLEELANHETVTLAINEESPILDTFKVSQNELYERIRKVYLQNPHRFRNFTSETWDSSILIDVADGKTVLIDEISTLRRWRNKSSCNLALLPEQLGNVALAFGLRKRSSFLQPINEE</sequence>
<evidence type="ECO:0000256" key="3">
    <source>
        <dbReference type="ARBA" id="ARBA00022475"/>
    </source>
</evidence>
<reference evidence="11 12" key="1">
    <citation type="journal article" date="2019" name="Sci. Rep.">
        <title>Orb-weaving spider Araneus ventricosus genome elucidates the spidroin gene catalogue.</title>
        <authorList>
            <person name="Kono N."/>
            <person name="Nakamura H."/>
            <person name="Ohtoshi R."/>
            <person name="Moran D.A.P."/>
            <person name="Shinohara A."/>
            <person name="Yoshida Y."/>
            <person name="Fujiwara M."/>
            <person name="Mori M."/>
            <person name="Tomita M."/>
            <person name="Arakawa K."/>
        </authorList>
    </citation>
    <scope>NUCLEOTIDE SEQUENCE [LARGE SCALE GENOMIC DNA]</scope>
</reference>
<dbReference type="AlphaFoldDB" id="A0A4Y2VA87"/>
<dbReference type="Gene3D" id="1.10.287.70">
    <property type="match status" value="1"/>
</dbReference>
<evidence type="ECO:0000256" key="4">
    <source>
        <dbReference type="ARBA" id="ARBA00022692"/>
    </source>
</evidence>
<dbReference type="EMBL" id="BGPR01044529">
    <property type="protein sequence ID" value="GBO21304.1"/>
    <property type="molecule type" value="Genomic_DNA"/>
</dbReference>
<comment type="subcellular location">
    <subcellularLocation>
        <location evidence="1">Cell membrane</location>
        <topology evidence="1">Multi-pass membrane protein</topology>
    </subcellularLocation>
</comment>
<comment type="similarity">
    <text evidence="2">Belongs to the glutamate-gated ion channel (TC 1.A.10.1) family.</text>
</comment>
<evidence type="ECO:0000313" key="11">
    <source>
        <dbReference type="EMBL" id="GBO21304.1"/>
    </source>
</evidence>
<feature type="non-terminal residue" evidence="11">
    <location>
        <position position="1"/>
    </location>
</feature>
<evidence type="ECO:0000256" key="1">
    <source>
        <dbReference type="ARBA" id="ARBA00004651"/>
    </source>
</evidence>
<evidence type="ECO:0000256" key="5">
    <source>
        <dbReference type="ARBA" id="ARBA00022989"/>
    </source>
</evidence>
<evidence type="ECO:0000256" key="9">
    <source>
        <dbReference type="SAM" id="Phobius"/>
    </source>
</evidence>
<evidence type="ECO:0000256" key="8">
    <source>
        <dbReference type="ARBA" id="ARBA00023180"/>
    </source>
</evidence>
<keyword evidence="4 9" id="KW-0812">Transmembrane</keyword>
<protein>
    <recommendedName>
        <fullName evidence="10">Ionotropic glutamate receptor C-terminal domain-containing protein</fullName>
    </recommendedName>
</protein>
<evidence type="ECO:0000313" key="12">
    <source>
        <dbReference type="Proteomes" id="UP000499080"/>
    </source>
</evidence>
<evidence type="ECO:0000259" key="10">
    <source>
        <dbReference type="Pfam" id="PF00060"/>
    </source>
</evidence>
<keyword evidence="5 9" id="KW-1133">Transmembrane helix</keyword>
<evidence type="ECO:0000256" key="6">
    <source>
        <dbReference type="ARBA" id="ARBA00023136"/>
    </source>
</evidence>
<feature type="domain" description="Ionotropic glutamate receptor C-terminal" evidence="10">
    <location>
        <begin position="4"/>
        <end position="117"/>
    </location>
</feature>
<gene>
    <name evidence="11" type="ORF">AVEN_272248_1</name>
</gene>
<keyword evidence="7" id="KW-0675">Receptor</keyword>